<dbReference type="AlphaFoldDB" id="L2GPB0"/>
<protein>
    <submittedName>
        <fullName evidence="1">Uncharacterized protein</fullName>
    </submittedName>
</protein>
<sequence length="146" mass="17390">MSDNESSHEFLSLLNQITNDGMDRSLYEKIACEFTNFKNIPSSYLLSLLKHFVRFEDEPLYVNEIRNYLKENDHELFIEYGNKFKNCKGCFEVFGIQPENLKEYDFVKVEREKKECNEKVYSNLKDRRNGDRKIKKQAKLLAAEKI</sequence>
<organism evidence="1 2">
    <name type="scientific">Vittaforma corneae (strain ATCC 50505)</name>
    <name type="common">Microsporidian parasite</name>
    <name type="synonym">Nosema corneum</name>
    <dbReference type="NCBI Taxonomy" id="993615"/>
    <lineage>
        <taxon>Eukaryota</taxon>
        <taxon>Fungi</taxon>
        <taxon>Fungi incertae sedis</taxon>
        <taxon>Microsporidia</taxon>
        <taxon>Nosematidae</taxon>
        <taxon>Vittaforma</taxon>
    </lineage>
</organism>
<dbReference type="VEuPathDB" id="MicrosporidiaDB:VICG_00563"/>
<dbReference type="EMBL" id="JH370132">
    <property type="protein sequence ID" value="ELA42464.1"/>
    <property type="molecule type" value="Genomic_DNA"/>
</dbReference>
<dbReference type="GeneID" id="19881280"/>
<dbReference type="HOGENOM" id="CLU_1778906_0_0_1"/>
<proteinExistence type="predicted"/>
<dbReference type="InParanoid" id="L2GPB0"/>
<gene>
    <name evidence="1" type="ORF">VICG_00563</name>
</gene>
<dbReference type="Proteomes" id="UP000011082">
    <property type="component" value="Unassembled WGS sequence"/>
</dbReference>
<dbReference type="OrthoDB" id="2196338at2759"/>
<name>L2GPB0_VITCO</name>
<dbReference type="RefSeq" id="XP_007604015.1">
    <property type="nucleotide sequence ID" value="XM_007603953.1"/>
</dbReference>
<keyword evidence="2" id="KW-1185">Reference proteome</keyword>
<evidence type="ECO:0000313" key="2">
    <source>
        <dbReference type="Proteomes" id="UP000011082"/>
    </source>
</evidence>
<dbReference type="OMA" id="FEDEPLY"/>
<reference evidence="2" key="1">
    <citation type="submission" date="2011-05" db="EMBL/GenBank/DDBJ databases">
        <title>The genome sequence of Vittaforma corneae strain ATCC 50505.</title>
        <authorList>
            <consortium name="The Broad Institute Genome Sequencing Platform"/>
            <person name="Cuomo C."/>
            <person name="Didier E."/>
            <person name="Bowers L."/>
            <person name="Young S.K."/>
            <person name="Zeng Q."/>
            <person name="Gargeya S."/>
            <person name="Fitzgerald M."/>
            <person name="Haas B."/>
            <person name="Abouelleil A."/>
            <person name="Alvarado L."/>
            <person name="Arachchi H.M."/>
            <person name="Berlin A."/>
            <person name="Chapman S.B."/>
            <person name="Gearin G."/>
            <person name="Goldberg J."/>
            <person name="Griggs A."/>
            <person name="Gujja S."/>
            <person name="Hansen M."/>
            <person name="Heiman D."/>
            <person name="Howarth C."/>
            <person name="Larimer J."/>
            <person name="Lui A."/>
            <person name="MacDonald P.J.P."/>
            <person name="McCowen C."/>
            <person name="Montmayeur A."/>
            <person name="Murphy C."/>
            <person name="Neiman D."/>
            <person name="Pearson M."/>
            <person name="Priest M."/>
            <person name="Roberts A."/>
            <person name="Saif S."/>
            <person name="Shea T."/>
            <person name="Sisk P."/>
            <person name="Stolte C."/>
            <person name="Sykes S."/>
            <person name="Wortman J."/>
            <person name="Nusbaum C."/>
            <person name="Birren B."/>
        </authorList>
    </citation>
    <scope>NUCLEOTIDE SEQUENCE [LARGE SCALE GENOMIC DNA]</scope>
    <source>
        <strain evidence="2">ATCC 50505</strain>
    </source>
</reference>
<evidence type="ECO:0000313" key="1">
    <source>
        <dbReference type="EMBL" id="ELA42464.1"/>
    </source>
</evidence>
<accession>L2GPB0</accession>